<evidence type="ECO:0000313" key="3">
    <source>
        <dbReference type="Proteomes" id="UP000680158"/>
    </source>
</evidence>
<keyword evidence="3" id="KW-1185">Reference proteome</keyword>
<dbReference type="GO" id="GO:0042597">
    <property type="term" value="C:periplasmic space"/>
    <property type="evidence" value="ECO:0007669"/>
    <property type="project" value="InterPro"/>
</dbReference>
<feature type="chain" id="PRO_5036783276" evidence="1">
    <location>
        <begin position="26"/>
        <end position="203"/>
    </location>
</feature>
<dbReference type="RefSeq" id="WP_212685487.1">
    <property type="nucleotide sequence ID" value="NZ_JAGSPM010000012.1"/>
</dbReference>
<sequence>MKLLKNTIALSLAAATLLLGAGVYAQQENDTTNAASTASAPNRFEEQGKRMHQRHQAMQAGMEKHRARLHEQLKLTPQQEGAWATFMEATKPRQAPMSDAAKAERQAMVSMNAPERMEKMLGHAKDRLARMQQHLDALKTFYAVLTPEQQKIFDANHQRMHQRMQHRMKMRMHESKQHRMQGRMRDAGHMPSQAEPMPAKTSK</sequence>
<dbReference type="InterPro" id="IPR012899">
    <property type="entry name" value="LTXXQ"/>
</dbReference>
<accession>A0A941I551</accession>
<name>A0A941I551_9BURK</name>
<keyword evidence="1" id="KW-0732">Signal</keyword>
<evidence type="ECO:0000256" key="1">
    <source>
        <dbReference type="SAM" id="SignalP"/>
    </source>
</evidence>
<dbReference type="AlphaFoldDB" id="A0A941I551"/>
<dbReference type="Proteomes" id="UP000680158">
    <property type="component" value="Unassembled WGS sequence"/>
</dbReference>
<evidence type="ECO:0000313" key="2">
    <source>
        <dbReference type="EMBL" id="MBR7748146.1"/>
    </source>
</evidence>
<dbReference type="EMBL" id="JAGSPM010000012">
    <property type="protein sequence ID" value="MBR7748146.1"/>
    <property type="molecule type" value="Genomic_DNA"/>
</dbReference>
<organism evidence="2 3">
    <name type="scientific">Undibacterium baiyunense</name>
    <dbReference type="NCBI Taxonomy" id="2828731"/>
    <lineage>
        <taxon>Bacteria</taxon>
        <taxon>Pseudomonadati</taxon>
        <taxon>Pseudomonadota</taxon>
        <taxon>Betaproteobacteria</taxon>
        <taxon>Burkholderiales</taxon>
        <taxon>Oxalobacteraceae</taxon>
        <taxon>Undibacterium</taxon>
    </lineage>
</organism>
<proteinExistence type="predicted"/>
<comment type="caution">
    <text evidence="2">The sequence shown here is derived from an EMBL/GenBank/DDBJ whole genome shotgun (WGS) entry which is preliminary data.</text>
</comment>
<dbReference type="Pfam" id="PF07813">
    <property type="entry name" value="LTXXQ"/>
    <property type="match status" value="1"/>
</dbReference>
<feature type="signal peptide" evidence="1">
    <location>
        <begin position="1"/>
        <end position="25"/>
    </location>
</feature>
<gene>
    <name evidence="2" type="ORF">KDM92_16300</name>
</gene>
<reference evidence="2 3" key="1">
    <citation type="submission" date="2021-04" db="EMBL/GenBank/DDBJ databases">
        <title>novel species isolated from subtropical streams in China.</title>
        <authorList>
            <person name="Lu H."/>
        </authorList>
    </citation>
    <scope>NUCLEOTIDE SEQUENCE [LARGE SCALE GENOMIC DNA]</scope>
    <source>
        <strain evidence="2 3">BYS107W</strain>
    </source>
</reference>
<protein>
    <submittedName>
        <fullName evidence="2">Spy/CpxP family protein refolding chaperone</fullName>
    </submittedName>
</protein>
<dbReference type="Gene3D" id="1.20.120.1490">
    <property type="match status" value="1"/>
</dbReference>